<dbReference type="Gene3D" id="1.10.1740.10">
    <property type="match status" value="1"/>
</dbReference>
<evidence type="ECO:0000256" key="4">
    <source>
        <dbReference type="ARBA" id="ARBA00023163"/>
    </source>
</evidence>
<name>A0A5B8VKV3_9BACT</name>
<evidence type="ECO:0000313" key="7">
    <source>
        <dbReference type="Proteomes" id="UP000321291"/>
    </source>
</evidence>
<evidence type="ECO:0000256" key="2">
    <source>
        <dbReference type="ARBA" id="ARBA00023015"/>
    </source>
</evidence>
<feature type="domain" description="HTH luxR-type" evidence="5">
    <location>
        <begin position="128"/>
        <end position="185"/>
    </location>
</feature>
<dbReference type="CDD" id="cd06171">
    <property type="entry name" value="Sigma70_r4"/>
    <property type="match status" value="1"/>
</dbReference>
<dbReference type="Gene3D" id="1.10.10.10">
    <property type="entry name" value="Winged helix-like DNA-binding domain superfamily/Winged helix DNA-binding domain"/>
    <property type="match status" value="1"/>
</dbReference>
<dbReference type="OrthoDB" id="665981at2"/>
<dbReference type="NCBIfam" id="TIGR02985">
    <property type="entry name" value="Sig70_bacteroi1"/>
    <property type="match status" value="1"/>
</dbReference>
<reference evidence="6 7" key="1">
    <citation type="journal article" date="2017" name="Int. J. Syst. Evol. Microbiol.">
        <title>Arachidicoccus ginsenosidivorans sp. nov., with ginsenoside-converting activity isolated from ginseng cultivating soil.</title>
        <authorList>
            <person name="Siddiqi M.Z."/>
            <person name="Aslam Z."/>
            <person name="Im W.T."/>
        </authorList>
    </citation>
    <scope>NUCLEOTIDE SEQUENCE [LARGE SCALE GENOMIC DNA]</scope>
    <source>
        <strain evidence="6 7">Gsoil 809</strain>
    </source>
</reference>
<dbReference type="Proteomes" id="UP000321291">
    <property type="component" value="Chromosome"/>
</dbReference>
<dbReference type="RefSeq" id="WP_146781210.1">
    <property type="nucleotide sequence ID" value="NZ_CP042434.1"/>
</dbReference>
<dbReference type="SUPFAM" id="SSF88659">
    <property type="entry name" value="Sigma3 and sigma4 domains of RNA polymerase sigma factors"/>
    <property type="match status" value="1"/>
</dbReference>
<dbReference type="InterPro" id="IPR039425">
    <property type="entry name" value="RNA_pol_sigma-70-like"/>
</dbReference>
<dbReference type="AlphaFoldDB" id="A0A5B8VKV3"/>
<dbReference type="InterPro" id="IPR014284">
    <property type="entry name" value="RNA_pol_sigma-70_dom"/>
</dbReference>
<dbReference type="GO" id="GO:0006352">
    <property type="term" value="P:DNA-templated transcription initiation"/>
    <property type="evidence" value="ECO:0007669"/>
    <property type="project" value="InterPro"/>
</dbReference>
<proteinExistence type="inferred from homology"/>
<dbReference type="NCBIfam" id="TIGR02937">
    <property type="entry name" value="sigma70-ECF"/>
    <property type="match status" value="1"/>
</dbReference>
<dbReference type="InterPro" id="IPR036388">
    <property type="entry name" value="WH-like_DNA-bd_sf"/>
</dbReference>
<dbReference type="PANTHER" id="PTHR43133:SF46">
    <property type="entry name" value="RNA POLYMERASE SIGMA-70 FACTOR ECF SUBFAMILY"/>
    <property type="match status" value="1"/>
</dbReference>
<dbReference type="GO" id="GO:0016987">
    <property type="term" value="F:sigma factor activity"/>
    <property type="evidence" value="ECO:0007669"/>
    <property type="project" value="UniProtKB-KW"/>
</dbReference>
<dbReference type="EMBL" id="CP042434">
    <property type="protein sequence ID" value="QEC71823.1"/>
    <property type="molecule type" value="Genomic_DNA"/>
</dbReference>
<keyword evidence="4" id="KW-0804">Transcription</keyword>
<evidence type="ECO:0000313" key="6">
    <source>
        <dbReference type="EMBL" id="QEC71823.1"/>
    </source>
</evidence>
<dbReference type="GO" id="GO:0003677">
    <property type="term" value="F:DNA binding"/>
    <property type="evidence" value="ECO:0007669"/>
    <property type="project" value="InterPro"/>
</dbReference>
<dbReference type="InterPro" id="IPR014327">
    <property type="entry name" value="RNA_pol_sigma70_bacteroid"/>
</dbReference>
<gene>
    <name evidence="6" type="ORF">FSB73_09245</name>
</gene>
<evidence type="ECO:0000256" key="3">
    <source>
        <dbReference type="ARBA" id="ARBA00023082"/>
    </source>
</evidence>
<accession>A0A5B8VKV3</accession>
<comment type="similarity">
    <text evidence="1">Belongs to the sigma-70 factor family. ECF subfamily.</text>
</comment>
<dbReference type="KEGG" id="agi:FSB73_09245"/>
<sequence>MFSLQSYTDQALLQMLNEGSNTAFEQIYLRYWKDCYNAAYKVLQDDAACMDVMQDVFVWLWENKQKVQPNNLKAYLLTAVKFKMLNVIRHNKINKAAIEHFKNSGASCSFIENSVELKELKLMLNQFIESLPPRAAQIFNLSRNGQLSNKEIAQRMHLSEKTVKNQIHISLKKLKSALGNLSCWAVFSCNQPRA</sequence>
<dbReference type="InterPro" id="IPR013249">
    <property type="entry name" value="RNA_pol_sigma70_r4_t2"/>
</dbReference>
<keyword evidence="7" id="KW-1185">Reference proteome</keyword>
<dbReference type="PANTHER" id="PTHR43133">
    <property type="entry name" value="RNA POLYMERASE ECF-TYPE SIGMA FACTO"/>
    <property type="match status" value="1"/>
</dbReference>
<dbReference type="SMART" id="SM00421">
    <property type="entry name" value="HTH_LUXR"/>
    <property type="match status" value="1"/>
</dbReference>
<evidence type="ECO:0000259" key="5">
    <source>
        <dbReference type="SMART" id="SM00421"/>
    </source>
</evidence>
<evidence type="ECO:0000256" key="1">
    <source>
        <dbReference type="ARBA" id="ARBA00010641"/>
    </source>
</evidence>
<dbReference type="InterPro" id="IPR013324">
    <property type="entry name" value="RNA_pol_sigma_r3/r4-like"/>
</dbReference>
<dbReference type="Pfam" id="PF08281">
    <property type="entry name" value="Sigma70_r4_2"/>
    <property type="match status" value="1"/>
</dbReference>
<organism evidence="6 7">
    <name type="scientific">Arachidicoccus ginsenosidivorans</name>
    <dbReference type="NCBI Taxonomy" id="496057"/>
    <lineage>
        <taxon>Bacteria</taxon>
        <taxon>Pseudomonadati</taxon>
        <taxon>Bacteroidota</taxon>
        <taxon>Chitinophagia</taxon>
        <taxon>Chitinophagales</taxon>
        <taxon>Chitinophagaceae</taxon>
        <taxon>Arachidicoccus</taxon>
    </lineage>
</organism>
<protein>
    <submittedName>
        <fullName evidence="6">RNA polymerase sigma-70 factor</fullName>
    </submittedName>
</protein>
<dbReference type="InterPro" id="IPR007627">
    <property type="entry name" value="RNA_pol_sigma70_r2"/>
</dbReference>
<keyword evidence="2" id="KW-0805">Transcription regulation</keyword>
<dbReference type="InterPro" id="IPR013325">
    <property type="entry name" value="RNA_pol_sigma_r2"/>
</dbReference>
<dbReference type="SUPFAM" id="SSF88946">
    <property type="entry name" value="Sigma2 domain of RNA polymerase sigma factors"/>
    <property type="match status" value="1"/>
</dbReference>
<dbReference type="InterPro" id="IPR000792">
    <property type="entry name" value="Tscrpt_reg_LuxR_C"/>
</dbReference>
<dbReference type="Pfam" id="PF04542">
    <property type="entry name" value="Sigma70_r2"/>
    <property type="match status" value="1"/>
</dbReference>
<keyword evidence="3" id="KW-0731">Sigma factor</keyword>